<dbReference type="InterPro" id="IPR012292">
    <property type="entry name" value="Globin/Proto"/>
</dbReference>
<dbReference type="InterPro" id="IPR009050">
    <property type="entry name" value="Globin-like_sf"/>
</dbReference>
<dbReference type="CDD" id="cd14775">
    <property type="entry name" value="TrHb2_O-like"/>
    <property type="match status" value="1"/>
</dbReference>
<evidence type="ECO:0000313" key="1">
    <source>
        <dbReference type="EMBL" id="MET1256272.1"/>
    </source>
</evidence>
<name>A0ABV2BWE9_9GAMM</name>
<dbReference type="Gene3D" id="1.10.490.10">
    <property type="entry name" value="Globins"/>
    <property type="match status" value="1"/>
</dbReference>
<reference evidence="1 2" key="1">
    <citation type="submission" date="2024-06" db="EMBL/GenBank/DDBJ databases">
        <authorList>
            <person name="Li F."/>
        </authorList>
    </citation>
    <scope>NUCLEOTIDE SEQUENCE [LARGE SCALE GENOMIC DNA]</scope>
    <source>
        <strain evidence="1 2">GXAS 311</strain>
    </source>
</reference>
<sequence length="176" mass="20307">MEQATETDVKNENSEPILAQEFDEKSFPTLFEWLGGRDVLRNLMKTFYAKVVVDDLLEPLFTKMKDDHPDHVAMWFEEVLGGAKIYTEVRGGFKSMIARHRGRRIRADQRERWVKLMIDAADEIGMPSDPEFRSAFVGYLEWGSRRAFRNSQPDAPPSKRTTMPKWGWGEAPPGTL</sequence>
<keyword evidence="2" id="KW-1185">Reference proteome</keyword>
<dbReference type="SUPFAM" id="SSF46458">
    <property type="entry name" value="Globin-like"/>
    <property type="match status" value="1"/>
</dbReference>
<dbReference type="InterPro" id="IPR001486">
    <property type="entry name" value="Hemoglobin_trunc"/>
</dbReference>
<dbReference type="PANTHER" id="PTHR47366">
    <property type="entry name" value="TWO-ON-TWO HEMOGLOBIN-3"/>
    <property type="match status" value="1"/>
</dbReference>
<dbReference type="Proteomes" id="UP001548189">
    <property type="component" value="Unassembled WGS sequence"/>
</dbReference>
<dbReference type="EMBL" id="JBEVCJ010000019">
    <property type="protein sequence ID" value="MET1256272.1"/>
    <property type="molecule type" value="Genomic_DNA"/>
</dbReference>
<evidence type="ECO:0000313" key="2">
    <source>
        <dbReference type="Proteomes" id="UP001548189"/>
    </source>
</evidence>
<accession>A0ABV2BWE9</accession>
<protein>
    <submittedName>
        <fullName evidence="1">Group II truncated hemoglobin</fullName>
    </submittedName>
</protein>
<dbReference type="Pfam" id="PF01152">
    <property type="entry name" value="Bac_globin"/>
    <property type="match status" value="1"/>
</dbReference>
<proteinExistence type="predicted"/>
<dbReference type="InterPro" id="IPR044203">
    <property type="entry name" value="GlbO/GLB3-like"/>
</dbReference>
<organism evidence="1 2">
    <name type="scientific">Aliikangiella maris</name>
    <dbReference type="NCBI Taxonomy" id="3162458"/>
    <lineage>
        <taxon>Bacteria</taxon>
        <taxon>Pseudomonadati</taxon>
        <taxon>Pseudomonadota</taxon>
        <taxon>Gammaproteobacteria</taxon>
        <taxon>Oceanospirillales</taxon>
        <taxon>Pleioneaceae</taxon>
        <taxon>Aliikangiella</taxon>
    </lineage>
</organism>
<comment type="caution">
    <text evidence="1">The sequence shown here is derived from an EMBL/GenBank/DDBJ whole genome shotgun (WGS) entry which is preliminary data.</text>
</comment>
<gene>
    <name evidence="1" type="ORF">ABVT43_14115</name>
</gene>